<proteinExistence type="predicted"/>
<dbReference type="EMBL" id="CP003546">
    <property type="protein sequence ID" value="AFP85281.1"/>
    <property type="molecule type" value="Genomic_DNA"/>
</dbReference>
<accession>J3VTH7</accession>
<protein>
    <recommendedName>
        <fullName evidence="4">Inner membrane protein</fullName>
    </recommendedName>
</protein>
<keyword evidence="3" id="KW-1185">Reference proteome</keyword>
<name>J3VTH7_9ENTR</name>
<dbReference type="Proteomes" id="UP000003936">
    <property type="component" value="Chromosome"/>
</dbReference>
<evidence type="ECO:0008006" key="4">
    <source>
        <dbReference type="Google" id="ProtNLM"/>
    </source>
</evidence>
<reference evidence="2 3" key="1">
    <citation type="journal article" date="2012" name="Mol. Biol. Evol.">
        <title>Genome reduction and co-evolution between the primary and secondary bacterial symbionts of psyllids.</title>
        <authorList>
            <person name="Sloan D.B."/>
            <person name="Moran N.A."/>
        </authorList>
    </citation>
    <scope>NUCLEOTIDE SEQUENCE [LARGE SCALE GENOMIC DNA]</scope>
    <source>
        <strain evidence="2">Ceuc_S</strain>
    </source>
</reference>
<dbReference type="AlphaFoldDB" id="J3VTH7"/>
<keyword evidence="1" id="KW-1133">Transmembrane helix</keyword>
<keyword evidence="1" id="KW-0472">Membrane</keyword>
<feature type="transmembrane region" description="Helical" evidence="1">
    <location>
        <begin position="65"/>
        <end position="87"/>
    </location>
</feature>
<keyword evidence="1" id="KW-0812">Transmembrane</keyword>
<dbReference type="KEGG" id="sect:A359_09150"/>
<organism evidence="2 3">
    <name type="scientific">secondary endosymbiont of Ctenarytaina eucalypti</name>
    <dbReference type="NCBI Taxonomy" id="1199245"/>
    <lineage>
        <taxon>Bacteria</taxon>
        <taxon>Pseudomonadati</taxon>
        <taxon>Pseudomonadota</taxon>
        <taxon>Gammaproteobacteria</taxon>
        <taxon>Enterobacterales</taxon>
        <taxon>Enterobacteriaceae</taxon>
        <taxon>aphid secondary symbionts</taxon>
    </lineage>
</organism>
<dbReference type="HOGENOM" id="CLU_1863780_0_0_6"/>
<evidence type="ECO:0000313" key="2">
    <source>
        <dbReference type="EMBL" id="AFP85281.1"/>
    </source>
</evidence>
<evidence type="ECO:0000313" key="3">
    <source>
        <dbReference type="Proteomes" id="UP000003936"/>
    </source>
</evidence>
<gene>
    <name evidence="2" type="ORF">A359_09150</name>
</gene>
<evidence type="ECO:0000256" key="1">
    <source>
        <dbReference type="SAM" id="Phobius"/>
    </source>
</evidence>
<dbReference type="STRING" id="1199245.A359_09150"/>
<feature type="transmembrane region" description="Helical" evidence="1">
    <location>
        <begin position="20"/>
        <end position="53"/>
    </location>
</feature>
<sequence precursor="true">MYLPNLVHDLPRVLFSITFIAMMAIGCFWVVQFFMLGCLWTSMLVIAAWPLLIKAQLLLWERRSLAVTVMTLLPFVLPVSIVLSSIVNNSASAVTWASNLNKVHLPTLAWLCRRMWRWRDASSMAPGNRCLPAVSPF</sequence>